<organism evidence="2 3">
    <name type="scientific">Thermanaerosceptrum fracticalcis</name>
    <dbReference type="NCBI Taxonomy" id="1712410"/>
    <lineage>
        <taxon>Bacteria</taxon>
        <taxon>Bacillati</taxon>
        <taxon>Bacillota</taxon>
        <taxon>Clostridia</taxon>
        <taxon>Eubacteriales</taxon>
        <taxon>Peptococcaceae</taxon>
        <taxon>Thermanaerosceptrum</taxon>
    </lineage>
</organism>
<feature type="region of interest" description="Disordered" evidence="1">
    <location>
        <begin position="85"/>
        <end position="109"/>
    </location>
</feature>
<dbReference type="Proteomes" id="UP000515847">
    <property type="component" value="Chromosome"/>
</dbReference>
<evidence type="ECO:0000256" key="1">
    <source>
        <dbReference type="SAM" id="MobiDB-lite"/>
    </source>
</evidence>
<gene>
    <name evidence="2" type="ORF">BR63_11295</name>
</gene>
<keyword evidence="3" id="KW-1185">Reference proteome</keyword>
<sequence>MGFEELVQNLSLANVCRGELEADFQRHYPEVIAALKAGQTGSITIKLDFQRKDEGQMIWINYSMSKSLPKVKKVHYAQMTSDFQLKTEAPPKKKESNLSLFPGKQPVNE</sequence>
<dbReference type="EMBL" id="CP045798">
    <property type="protein sequence ID" value="QNB46843.1"/>
    <property type="molecule type" value="Genomic_DNA"/>
</dbReference>
<reference evidence="2 3" key="1">
    <citation type="journal article" date="2019" name="Front. Microbiol.">
        <title>Thermoanaerosceptrum fracticalcis gen. nov. sp. nov., a Novel Fumarate-Fermenting Microorganism From a Deep Fractured Carbonate Aquifer of the US Great Basin.</title>
        <authorList>
            <person name="Hamilton-Brehm S.D."/>
            <person name="Stewart L.E."/>
            <person name="Zavarin M."/>
            <person name="Caldwell M."/>
            <person name="Lawson P.A."/>
            <person name="Onstott T.C."/>
            <person name="Grzymski J."/>
            <person name="Neveux I."/>
            <person name="Lollar B.S."/>
            <person name="Russell C.E."/>
            <person name="Moser D.P."/>
        </authorList>
    </citation>
    <scope>NUCLEOTIDE SEQUENCE [LARGE SCALE GENOMIC DNA]</scope>
    <source>
        <strain evidence="2 3">DRI-13</strain>
    </source>
</reference>
<dbReference type="OrthoDB" id="9852755at2"/>
<dbReference type="RefSeq" id="WP_034420281.1">
    <property type="nucleotide sequence ID" value="NZ_CP045798.1"/>
</dbReference>
<dbReference type="AlphaFoldDB" id="A0A7G6E439"/>
<evidence type="ECO:0000313" key="3">
    <source>
        <dbReference type="Proteomes" id="UP000515847"/>
    </source>
</evidence>
<proteinExistence type="predicted"/>
<accession>A0A7G6E439</accession>
<evidence type="ECO:0000313" key="2">
    <source>
        <dbReference type="EMBL" id="QNB46843.1"/>
    </source>
</evidence>
<name>A0A7G6E439_THEFR</name>
<dbReference type="KEGG" id="tfr:BR63_11295"/>
<protein>
    <submittedName>
        <fullName evidence="2">Uncharacterized protein</fullName>
    </submittedName>
</protein>